<dbReference type="Gene3D" id="3.30.70.270">
    <property type="match status" value="1"/>
</dbReference>
<dbReference type="CDD" id="cd01700">
    <property type="entry name" value="PolY_Pol_V_umuC"/>
    <property type="match status" value="1"/>
</dbReference>
<dbReference type="InterPro" id="IPR043502">
    <property type="entry name" value="DNA/RNA_pol_sf"/>
</dbReference>
<dbReference type="GO" id="GO:0042276">
    <property type="term" value="P:error-prone translesion synthesis"/>
    <property type="evidence" value="ECO:0007669"/>
    <property type="project" value="TreeGrafter"/>
</dbReference>
<dbReference type="GO" id="GO:0003684">
    <property type="term" value="F:damaged DNA binding"/>
    <property type="evidence" value="ECO:0007669"/>
    <property type="project" value="InterPro"/>
</dbReference>
<keyword evidence="4" id="KW-0234">DNA repair</keyword>
<dbReference type="PANTHER" id="PTHR11076">
    <property type="entry name" value="DNA REPAIR POLYMERASE UMUC / TRANSFERASE FAMILY MEMBER"/>
    <property type="match status" value="1"/>
</dbReference>
<dbReference type="InterPro" id="IPR025188">
    <property type="entry name" value="DUF4113"/>
</dbReference>
<sequence length="439" mass="49336">MWSPMWCETCAVSRDDPMPVFALVDCNNFYASCEKLFRPDLKDTPVVVLSNNDGCVVARSREAKLLGIKMGVPVFQIKSEMQRHGILAFSSNYALYADLSSRVMRTLEEMAPRVEVYSIDEAFLDLTGIESAISLVEFGQQVRERIGHWIGITVCVGIAPTKTLAKLANHAAKKYPATQGVVDLTNPDRQRRLLSLVPVDDVWGVGRRLSKRLNALGITTALDLANASPRAIRDQFSVVLERTVRELNGESCIELEEIPPTKKQIVCSRSFGAKVTQFELLREAVCEYATRATEKLRKEQQQAKVMTVFIRTSPFKDNEPQYSNSASGELLIPSCDTRDFIELANHLLKRIWKDGFRYAKAGVMLSDFYDPGMFQPGLFDDVSTRSNSQQLMSVLDTINQSGAGKVFFAGQGTKKDWSMKREHLSPAYTTRWDQLPRVK</sequence>
<keyword evidence="3" id="KW-0741">SOS mutagenesis</keyword>
<dbReference type="GO" id="GO:0009432">
    <property type="term" value="P:SOS response"/>
    <property type="evidence" value="ECO:0007669"/>
    <property type="project" value="UniProtKB-KW"/>
</dbReference>
<keyword evidence="5" id="KW-0742">SOS response</keyword>
<reference evidence="7" key="2">
    <citation type="submission" date="2009-08" db="EMBL/GenBank/DDBJ databases">
        <title>Vibrio cholerae ICEVchMex1.</title>
        <authorList>
            <person name="Fouts D."/>
            <person name="Durkin S."/>
            <person name="Wozniak R."/>
            <person name="Waldor M."/>
        </authorList>
    </citation>
    <scope>NUCLEOTIDE SEQUENCE</scope>
    <source>
        <strain evidence="7">Mex1</strain>
    </source>
</reference>
<evidence type="ECO:0000256" key="5">
    <source>
        <dbReference type="ARBA" id="ARBA00023236"/>
    </source>
</evidence>
<dbReference type="InterPro" id="IPR043128">
    <property type="entry name" value="Rev_trsase/Diguanyl_cyclase"/>
</dbReference>
<dbReference type="Pfam" id="PF11799">
    <property type="entry name" value="IMS_C"/>
    <property type="match status" value="1"/>
</dbReference>
<name>C9E5F3_VIBCL</name>
<evidence type="ECO:0000313" key="7">
    <source>
        <dbReference type="EMBL" id="ACV96446.1"/>
    </source>
</evidence>
<dbReference type="PANTHER" id="PTHR11076:SF34">
    <property type="entry name" value="PROTEIN UMUC"/>
    <property type="match status" value="1"/>
</dbReference>
<evidence type="ECO:0000259" key="6">
    <source>
        <dbReference type="PROSITE" id="PS50173"/>
    </source>
</evidence>
<protein>
    <submittedName>
        <fullName evidence="7">Protein UmuC</fullName>
    </submittedName>
</protein>
<feature type="domain" description="UmuC" evidence="6">
    <location>
        <begin position="21"/>
        <end position="206"/>
    </location>
</feature>
<comment type="similarity">
    <text evidence="1">Belongs to the DNA polymerase type-Y family.</text>
</comment>
<gene>
    <name evidence="7" type="ORF">ICEVCHMEX1_0009</name>
</gene>
<evidence type="ECO:0000256" key="2">
    <source>
        <dbReference type="ARBA" id="ARBA00022763"/>
    </source>
</evidence>
<proteinExistence type="inferred from homology"/>
<keyword evidence="2" id="KW-0227">DNA damage</keyword>
<dbReference type="SUPFAM" id="SSF100879">
    <property type="entry name" value="Lesion bypass DNA polymerase (Y-family), little finger domain"/>
    <property type="match status" value="1"/>
</dbReference>
<dbReference type="PROSITE" id="PS50173">
    <property type="entry name" value="UMUC"/>
    <property type="match status" value="1"/>
</dbReference>
<dbReference type="EMBL" id="GQ463143">
    <property type="protein sequence ID" value="ACV96446.1"/>
    <property type="molecule type" value="Genomic_DNA"/>
</dbReference>
<dbReference type="InterPro" id="IPR017961">
    <property type="entry name" value="DNA_pol_Y-fam_little_finger"/>
</dbReference>
<dbReference type="Pfam" id="PF13438">
    <property type="entry name" value="DUF4113"/>
    <property type="match status" value="1"/>
</dbReference>
<dbReference type="InterPro" id="IPR001126">
    <property type="entry name" value="UmuC"/>
</dbReference>
<dbReference type="GO" id="GO:0003887">
    <property type="term" value="F:DNA-directed DNA polymerase activity"/>
    <property type="evidence" value="ECO:0007669"/>
    <property type="project" value="TreeGrafter"/>
</dbReference>
<dbReference type="Gene3D" id="1.10.150.20">
    <property type="entry name" value="5' to 3' exonuclease, C-terminal subdomain"/>
    <property type="match status" value="1"/>
</dbReference>
<organism evidence="7">
    <name type="scientific">Vibrio cholerae Mex1</name>
    <dbReference type="NCBI Taxonomy" id="663913"/>
    <lineage>
        <taxon>Bacteria</taxon>
        <taxon>Pseudomonadati</taxon>
        <taxon>Pseudomonadota</taxon>
        <taxon>Gammaproteobacteria</taxon>
        <taxon>Vibrionales</taxon>
        <taxon>Vibrionaceae</taxon>
        <taxon>Vibrio</taxon>
    </lineage>
</organism>
<dbReference type="AlphaFoldDB" id="C9E5F3"/>
<reference evidence="7" key="1">
    <citation type="journal article" date="2009" name="PLoS Genet.">
        <title>Comparative ICE genomics: insights into the evolution of the SXT/R391 family of ICEs.</title>
        <authorList>
            <person name="Wozniak R.A."/>
            <person name="Fouts D.E."/>
            <person name="Spagnoletti M."/>
            <person name="Colombo M.M."/>
            <person name="Ceccarelli D."/>
            <person name="Garriss G."/>
            <person name="Dery C."/>
            <person name="Burrus V."/>
            <person name="Waldor M.K."/>
        </authorList>
    </citation>
    <scope>NUCLEOTIDE SEQUENCE</scope>
    <source>
        <strain evidence="7">Mex1</strain>
    </source>
</reference>
<dbReference type="NCBIfam" id="NF002955">
    <property type="entry name" value="PRK03609.1"/>
    <property type="match status" value="1"/>
</dbReference>
<dbReference type="Pfam" id="PF00817">
    <property type="entry name" value="IMS"/>
    <property type="match status" value="1"/>
</dbReference>
<dbReference type="SUPFAM" id="SSF56672">
    <property type="entry name" value="DNA/RNA polymerases"/>
    <property type="match status" value="1"/>
</dbReference>
<accession>C9E5F3</accession>
<dbReference type="GO" id="GO:0005829">
    <property type="term" value="C:cytosol"/>
    <property type="evidence" value="ECO:0007669"/>
    <property type="project" value="TreeGrafter"/>
</dbReference>
<evidence type="ECO:0000256" key="3">
    <source>
        <dbReference type="ARBA" id="ARBA00023199"/>
    </source>
</evidence>
<evidence type="ECO:0000256" key="1">
    <source>
        <dbReference type="ARBA" id="ARBA00010945"/>
    </source>
</evidence>
<dbReference type="Pfam" id="PF11798">
    <property type="entry name" value="IMS_HHH"/>
    <property type="match status" value="1"/>
</dbReference>
<dbReference type="GO" id="GO:0006281">
    <property type="term" value="P:DNA repair"/>
    <property type="evidence" value="ECO:0007669"/>
    <property type="project" value="UniProtKB-KW"/>
</dbReference>
<dbReference type="InterPro" id="IPR050116">
    <property type="entry name" value="DNA_polymerase-Y"/>
</dbReference>
<evidence type="ECO:0000256" key="4">
    <source>
        <dbReference type="ARBA" id="ARBA00023204"/>
    </source>
</evidence>
<dbReference type="InterPro" id="IPR024728">
    <property type="entry name" value="PolY_HhH_motif"/>
</dbReference>
<dbReference type="Gene3D" id="3.40.1170.60">
    <property type="match status" value="1"/>
</dbReference>
<dbReference type="InterPro" id="IPR036775">
    <property type="entry name" value="DNA_pol_Y-fam_lit_finger_sf"/>
</dbReference>
<dbReference type="Gene3D" id="3.30.1490.100">
    <property type="entry name" value="DNA polymerase, Y-family, little finger domain"/>
    <property type="match status" value="1"/>
</dbReference>